<organism evidence="7 8">
    <name type="scientific">Ensete ventricosum</name>
    <name type="common">Abyssinian banana</name>
    <name type="synonym">Musa ensete</name>
    <dbReference type="NCBI Taxonomy" id="4639"/>
    <lineage>
        <taxon>Eukaryota</taxon>
        <taxon>Viridiplantae</taxon>
        <taxon>Streptophyta</taxon>
        <taxon>Embryophyta</taxon>
        <taxon>Tracheophyta</taxon>
        <taxon>Spermatophyta</taxon>
        <taxon>Magnoliopsida</taxon>
        <taxon>Liliopsida</taxon>
        <taxon>Zingiberales</taxon>
        <taxon>Musaceae</taxon>
        <taxon>Ensete</taxon>
    </lineage>
</organism>
<dbReference type="Proteomes" id="UP000287651">
    <property type="component" value="Unassembled WGS sequence"/>
</dbReference>
<dbReference type="AlphaFoldDB" id="A0A426YX60"/>
<protein>
    <recommendedName>
        <fullName evidence="6">Exostosin GT47 domain-containing protein</fullName>
    </recommendedName>
</protein>
<dbReference type="Pfam" id="PF03016">
    <property type="entry name" value="Exostosin_GT47"/>
    <property type="match status" value="1"/>
</dbReference>
<comment type="subcellular location">
    <subcellularLocation>
        <location evidence="1">Golgi apparatus membrane</location>
        <topology evidence="1">Single-pass type II membrane protein</topology>
    </subcellularLocation>
</comment>
<accession>A0A426YX60</accession>
<evidence type="ECO:0000313" key="8">
    <source>
        <dbReference type="Proteomes" id="UP000287651"/>
    </source>
</evidence>
<evidence type="ECO:0000256" key="2">
    <source>
        <dbReference type="ARBA" id="ARBA00010271"/>
    </source>
</evidence>
<dbReference type="PANTHER" id="PTHR11062:SF207">
    <property type="entry name" value="OS07G0188700 PROTEIN"/>
    <property type="match status" value="1"/>
</dbReference>
<keyword evidence="3" id="KW-0328">Glycosyltransferase</keyword>
<evidence type="ECO:0000256" key="4">
    <source>
        <dbReference type="ARBA" id="ARBA00022968"/>
    </source>
</evidence>
<keyword evidence="4" id="KW-0735">Signal-anchor</keyword>
<dbReference type="GO" id="GO:0000139">
    <property type="term" value="C:Golgi membrane"/>
    <property type="evidence" value="ECO:0007669"/>
    <property type="project" value="UniProtKB-SubCell"/>
</dbReference>
<dbReference type="InterPro" id="IPR004263">
    <property type="entry name" value="Exostosin"/>
</dbReference>
<proteinExistence type="inferred from homology"/>
<evidence type="ECO:0000256" key="1">
    <source>
        <dbReference type="ARBA" id="ARBA00004323"/>
    </source>
</evidence>
<evidence type="ECO:0000256" key="3">
    <source>
        <dbReference type="ARBA" id="ARBA00022676"/>
    </source>
</evidence>
<evidence type="ECO:0000313" key="7">
    <source>
        <dbReference type="EMBL" id="RRT56271.1"/>
    </source>
</evidence>
<gene>
    <name evidence="7" type="ORF">B296_00033237</name>
</gene>
<evidence type="ECO:0000259" key="6">
    <source>
        <dbReference type="Pfam" id="PF03016"/>
    </source>
</evidence>
<feature type="domain" description="Exostosin GT47" evidence="6">
    <location>
        <begin position="100"/>
        <end position="385"/>
    </location>
</feature>
<dbReference type="GO" id="GO:0016757">
    <property type="term" value="F:glycosyltransferase activity"/>
    <property type="evidence" value="ECO:0007669"/>
    <property type="project" value="UniProtKB-KW"/>
</dbReference>
<reference evidence="7 8" key="1">
    <citation type="journal article" date="2014" name="Agronomy (Basel)">
        <title>A Draft Genome Sequence for Ensete ventricosum, the Drought-Tolerant Tree Against Hunger.</title>
        <authorList>
            <person name="Harrison J."/>
            <person name="Moore K.A."/>
            <person name="Paszkiewicz K."/>
            <person name="Jones T."/>
            <person name="Grant M."/>
            <person name="Ambacheew D."/>
            <person name="Muzemil S."/>
            <person name="Studholme D.J."/>
        </authorList>
    </citation>
    <scope>NUCLEOTIDE SEQUENCE [LARGE SCALE GENOMIC DNA]</scope>
</reference>
<comment type="similarity">
    <text evidence="2">Belongs to the glycosyltransferase 47 family.</text>
</comment>
<evidence type="ECO:0000256" key="5">
    <source>
        <dbReference type="ARBA" id="ARBA00023034"/>
    </source>
</evidence>
<dbReference type="InterPro" id="IPR040911">
    <property type="entry name" value="Exostosin_GT47"/>
</dbReference>
<keyword evidence="5" id="KW-0333">Golgi apparatus</keyword>
<dbReference type="PANTHER" id="PTHR11062">
    <property type="entry name" value="EXOSTOSIN HEPARAN SULFATE GLYCOSYLTRANSFERASE -RELATED"/>
    <property type="match status" value="1"/>
</dbReference>
<sequence>MDSSPRPPRFRGYGTRFVLLCVLVPLVLVSLLLLSVDPNGPTHWFSSFSFYPPLHGSGDAHKEKDLESQRGFGAQVSFDRSGHASDASVPLVAAPSPAQGPVYVYDEGEPPLFHDGPCRSIYSSEGRFINSMEMETRYRTRNPDLAHVFFLPFSVAKMVKFIYKPESFDISPIKKTIADYIDVVAERYPYWNRSLGADHFMLSCHDWVGLVASPLHGPHSSKAVPNLYGNSIRVLCNANTSEGFDPSKDVSLPEINIKTDAMADMMGGQSASHRPILAFFAGGDHGPVRPLLLEAWKDKDHDVQVHEYLPKGVSYYDMMRKSKYCLCPSGYEVASPRIVEAIYLGCVPVTINDHYVLPFSDVLDWKAFSVEVGVEDIPNIKKILMGISPTQYIRLQRRGSMVQRHFVVNSPPRRFDVFHMILHSIWLRRLNVRMRRPQVSG</sequence>
<name>A0A426YX60_ENSVE</name>
<dbReference type="EMBL" id="AMZH03009703">
    <property type="protein sequence ID" value="RRT56271.1"/>
    <property type="molecule type" value="Genomic_DNA"/>
</dbReference>
<keyword evidence="3" id="KW-0808">Transferase</keyword>
<keyword evidence="4" id="KW-0812">Transmembrane</keyword>
<comment type="caution">
    <text evidence="7">The sequence shown here is derived from an EMBL/GenBank/DDBJ whole genome shotgun (WGS) entry which is preliminary data.</text>
</comment>